<feature type="transmembrane region" description="Helical" evidence="8">
    <location>
        <begin position="120"/>
        <end position="153"/>
    </location>
</feature>
<evidence type="ECO:0000313" key="10">
    <source>
        <dbReference type="Proteomes" id="UP000006049"/>
    </source>
</evidence>
<keyword evidence="3" id="KW-0328">Glycosyltransferase</keyword>
<gene>
    <name evidence="9" type="ordered locus">Aeqsu_3028</name>
</gene>
<feature type="transmembrane region" description="Helical" evidence="8">
    <location>
        <begin position="364"/>
        <end position="385"/>
    </location>
</feature>
<protein>
    <recommendedName>
        <fullName evidence="11">Glycosyltransferase RgtA/B/C/D-like domain-containing protein</fullName>
    </recommendedName>
</protein>
<dbReference type="PATRIC" id="fig|746697.3.peg.3085"/>
<keyword evidence="6 8" id="KW-1133">Transmembrane helix</keyword>
<feature type="transmembrane region" description="Helical" evidence="8">
    <location>
        <begin position="305"/>
        <end position="330"/>
    </location>
</feature>
<evidence type="ECO:0000313" key="9">
    <source>
        <dbReference type="EMBL" id="AFL82466.1"/>
    </source>
</evidence>
<feature type="transmembrane region" description="Helical" evidence="8">
    <location>
        <begin position="336"/>
        <end position="357"/>
    </location>
</feature>
<evidence type="ECO:0000256" key="3">
    <source>
        <dbReference type="ARBA" id="ARBA00022676"/>
    </source>
</evidence>
<evidence type="ECO:0000256" key="2">
    <source>
        <dbReference type="ARBA" id="ARBA00022475"/>
    </source>
</evidence>
<evidence type="ECO:0008006" key="11">
    <source>
        <dbReference type="Google" id="ProtNLM"/>
    </source>
</evidence>
<reference evidence="9 10" key="1">
    <citation type="submission" date="2012-06" db="EMBL/GenBank/DDBJ databases">
        <title>The complete genome of Aequorivita sublithincola DSM 14238.</title>
        <authorList>
            <consortium name="US DOE Joint Genome Institute (JGI-PGF)"/>
            <person name="Lucas S."/>
            <person name="Copeland A."/>
            <person name="Lapidus A."/>
            <person name="Goodwin L."/>
            <person name="Pitluck S."/>
            <person name="Peters L."/>
            <person name="Munk A.C.C."/>
            <person name="Kyrpides N."/>
            <person name="Mavromatis K."/>
            <person name="Pagani I."/>
            <person name="Ivanova N."/>
            <person name="Ovchinnikova G."/>
            <person name="Zeytun A."/>
            <person name="Detter J.C."/>
            <person name="Han C."/>
            <person name="Land M."/>
            <person name="Hauser L."/>
            <person name="Markowitz V."/>
            <person name="Cheng J.-F."/>
            <person name="Hugenholtz P."/>
            <person name="Woyke T."/>
            <person name="Wu D."/>
            <person name="Tindall B."/>
            <person name="Faehnrich R."/>
            <person name="Brambilla E."/>
            <person name="Klenk H.-P."/>
            <person name="Eisen J.A."/>
        </authorList>
    </citation>
    <scope>NUCLEOTIDE SEQUENCE [LARGE SCALE GENOMIC DNA]</scope>
    <source>
        <strain evidence="10">DSM 14238 / LMG 21431 / ACAM 643 / 9-3</strain>
    </source>
</reference>
<accession>I3YZP8</accession>
<name>I3YZP8_AEQSU</name>
<keyword evidence="7 8" id="KW-0472">Membrane</keyword>
<sequence length="508" mass="58363">MVYSDYKFRNLITILFVLLGLVLVLLQTQTYNLGVTSDGVNYIEVARNIMKGHGIVNDAGDFINHWPPLYALVLAGFSKLLNLDPFLSGKYLNAILLGVTFWVFNLILNLHRTTDKTRILINVLLFFSVSLNIYTWFLSEPLFITILLIALYFFRKWILLKKSYLLILSGLTFSFLILIRYAGIGFVGGLLLYLLISNKETILSRIKNCFLLIASIAPITLIWFLYSSERTGDIANRSFSFHPIGLENILSFGKTILSWVLPFQSNLQLAIVGIILFWVFIYVIFKTPNLNTNLRTVARHNNGHLYIFGLTIVCYLLFIVFSISFIDAAIPMDSRMMAPIFPLLLLLISPFLAFYISKPFKATALNFLVIIIFILSVNTAILSWFTAINEGQGITSEKFKNSDTLQRLPQFLDKEIYTNDVNYISLYFPETSQQLKPLPKWLLPGNMIVDVNKEAEILKMKETIENNEAVLIYFNTVNWKFYQINSEDIRKIFKDRPIIETKDGFIIE</sequence>
<dbReference type="eggNOG" id="COG5617">
    <property type="taxonomic scope" value="Bacteria"/>
</dbReference>
<feature type="transmembrane region" description="Helical" evidence="8">
    <location>
        <begin position="173"/>
        <end position="196"/>
    </location>
</feature>
<evidence type="ECO:0000256" key="4">
    <source>
        <dbReference type="ARBA" id="ARBA00022679"/>
    </source>
</evidence>
<dbReference type="RefSeq" id="WP_014783715.1">
    <property type="nucleotide sequence ID" value="NC_018013.1"/>
</dbReference>
<feature type="transmembrane region" description="Helical" evidence="8">
    <location>
        <begin position="208"/>
        <end position="226"/>
    </location>
</feature>
<evidence type="ECO:0000256" key="7">
    <source>
        <dbReference type="ARBA" id="ARBA00023136"/>
    </source>
</evidence>
<dbReference type="AlphaFoldDB" id="I3YZP8"/>
<evidence type="ECO:0000256" key="6">
    <source>
        <dbReference type="ARBA" id="ARBA00022989"/>
    </source>
</evidence>
<proteinExistence type="predicted"/>
<keyword evidence="4" id="KW-0808">Transferase</keyword>
<keyword evidence="10" id="KW-1185">Reference proteome</keyword>
<organism evidence="9 10">
    <name type="scientific">Aequorivita sublithincola (strain DSM 14238 / LMG 21431 / ACAM 643 / 9-3)</name>
    <dbReference type="NCBI Taxonomy" id="746697"/>
    <lineage>
        <taxon>Bacteria</taxon>
        <taxon>Pseudomonadati</taxon>
        <taxon>Bacteroidota</taxon>
        <taxon>Flavobacteriia</taxon>
        <taxon>Flavobacteriales</taxon>
        <taxon>Flavobacteriaceae</taxon>
        <taxon>Aequorivita</taxon>
    </lineage>
</organism>
<dbReference type="InterPro" id="IPR050297">
    <property type="entry name" value="LipidA_mod_glycosyltrf_83"/>
</dbReference>
<dbReference type="GO" id="GO:0016763">
    <property type="term" value="F:pentosyltransferase activity"/>
    <property type="evidence" value="ECO:0007669"/>
    <property type="project" value="TreeGrafter"/>
</dbReference>
<keyword evidence="5 8" id="KW-0812">Transmembrane</keyword>
<evidence type="ECO:0000256" key="1">
    <source>
        <dbReference type="ARBA" id="ARBA00004651"/>
    </source>
</evidence>
<dbReference type="STRING" id="746697.Aeqsu_3028"/>
<dbReference type="PANTHER" id="PTHR33908">
    <property type="entry name" value="MANNOSYLTRANSFERASE YKCB-RELATED"/>
    <property type="match status" value="1"/>
</dbReference>
<dbReference type="GO" id="GO:0009103">
    <property type="term" value="P:lipopolysaccharide biosynthetic process"/>
    <property type="evidence" value="ECO:0007669"/>
    <property type="project" value="UniProtKB-ARBA"/>
</dbReference>
<dbReference type="PANTHER" id="PTHR33908:SF11">
    <property type="entry name" value="MEMBRANE PROTEIN"/>
    <property type="match status" value="1"/>
</dbReference>
<evidence type="ECO:0000256" key="8">
    <source>
        <dbReference type="SAM" id="Phobius"/>
    </source>
</evidence>
<dbReference type="OrthoDB" id="1401091at2"/>
<dbReference type="EMBL" id="CP003280">
    <property type="protein sequence ID" value="AFL82466.1"/>
    <property type="molecule type" value="Genomic_DNA"/>
</dbReference>
<keyword evidence="2" id="KW-1003">Cell membrane</keyword>
<feature type="transmembrane region" description="Helical" evidence="8">
    <location>
        <begin position="267"/>
        <end position="285"/>
    </location>
</feature>
<evidence type="ECO:0000256" key="5">
    <source>
        <dbReference type="ARBA" id="ARBA00022692"/>
    </source>
</evidence>
<feature type="transmembrane region" description="Helical" evidence="8">
    <location>
        <begin position="91"/>
        <end position="108"/>
    </location>
</feature>
<dbReference type="KEGG" id="asl:Aeqsu_3028"/>
<dbReference type="Proteomes" id="UP000006049">
    <property type="component" value="Chromosome"/>
</dbReference>
<dbReference type="GO" id="GO:0005886">
    <property type="term" value="C:plasma membrane"/>
    <property type="evidence" value="ECO:0007669"/>
    <property type="project" value="UniProtKB-SubCell"/>
</dbReference>
<dbReference type="HOGENOM" id="CLU_536020_0_0_10"/>
<comment type="subcellular location">
    <subcellularLocation>
        <location evidence="1">Cell membrane</location>
        <topology evidence="1">Multi-pass membrane protein</topology>
    </subcellularLocation>
</comment>